<organism evidence="2 3">
    <name type="scientific">Lingula anatina</name>
    <name type="common">Brachiopod</name>
    <name type="synonym">Lingula unguis</name>
    <dbReference type="NCBI Taxonomy" id="7574"/>
    <lineage>
        <taxon>Eukaryota</taxon>
        <taxon>Metazoa</taxon>
        <taxon>Spiralia</taxon>
        <taxon>Lophotrochozoa</taxon>
        <taxon>Brachiopoda</taxon>
        <taxon>Linguliformea</taxon>
        <taxon>Lingulata</taxon>
        <taxon>Lingulida</taxon>
        <taxon>Linguloidea</taxon>
        <taxon>Lingulidae</taxon>
        <taxon>Lingula</taxon>
    </lineage>
</organism>
<dbReference type="RefSeq" id="XP_013379919.1">
    <property type="nucleotide sequence ID" value="XM_013524465.1"/>
</dbReference>
<feature type="compositionally biased region" description="Basic and acidic residues" evidence="1">
    <location>
        <begin position="94"/>
        <end position="104"/>
    </location>
</feature>
<dbReference type="Gene3D" id="3.40.50.11350">
    <property type="match status" value="1"/>
</dbReference>
<evidence type="ECO:0000256" key="1">
    <source>
        <dbReference type="SAM" id="MobiDB-lite"/>
    </source>
</evidence>
<feature type="compositionally biased region" description="Basic and acidic residues" evidence="1">
    <location>
        <begin position="53"/>
        <end position="63"/>
    </location>
</feature>
<proteinExistence type="predicted"/>
<feature type="compositionally biased region" description="Polar residues" evidence="1">
    <location>
        <begin position="127"/>
        <end position="137"/>
    </location>
</feature>
<feature type="region of interest" description="Disordered" evidence="1">
    <location>
        <begin position="37"/>
        <end position="137"/>
    </location>
</feature>
<evidence type="ECO:0000313" key="2">
    <source>
        <dbReference type="Proteomes" id="UP000085678"/>
    </source>
</evidence>
<dbReference type="Proteomes" id="UP000085678">
    <property type="component" value="Unplaced"/>
</dbReference>
<sequence length="485" mass="56111">MSLSTRNPLSFQAALTASKRTKLLGIKNILRDATGMGRLNVKNDPSTQGSQEKLGESGKDKTGKKIIKKIQMKRMDTKHRRYDDNSSFNSKQGKQGDSEHDEHQTTTAIIRQTITFPLKQDNKRHSSQTQIGRSGSNVTLNVKRRDCSKTKCQYAIWQCHHHCMGWGDRLRGIISVYALAILTGREYRISHTFPCNLKKFFHGNKTPWDKEDITAKHATTRDIKLFGFKLTFQNWVLQSSNLSETFPEDIITFRTNDDIIPYLRFNKNFTKTIEKAFNMPIEDFHYVTLFRRLFHELFSPNKRFQKKFQKYYHLLKPSNDSTLVCAQIRLEFIKPSRMKIVFKFLQETIKRVGKSKLFVSTDAEDVRTAAKMLFPDQLVDIEGPLSHVDEPKAGCRDMEKALTDFLMLSKCDILIHSPSGFSQQAAMLKYPYKDVYQISRAGIIRKLTIPIFKLEKQYVQLGPLEGKLPLSLPSKYIKNPQKYFT</sequence>
<keyword evidence="2" id="KW-1185">Reference proteome</keyword>
<dbReference type="GeneID" id="106151287"/>
<dbReference type="KEGG" id="lak:106151287"/>
<dbReference type="STRING" id="7574.A0A1S3H454"/>
<feature type="compositionally biased region" description="Basic residues" evidence="1">
    <location>
        <begin position="64"/>
        <end position="80"/>
    </location>
</feature>
<accession>A0A1S3H454</accession>
<gene>
    <name evidence="3" type="primary">LOC106151287</name>
</gene>
<reference evidence="3" key="1">
    <citation type="submission" date="2025-08" db="UniProtKB">
        <authorList>
            <consortium name="RefSeq"/>
        </authorList>
    </citation>
    <scope>IDENTIFICATION</scope>
    <source>
        <tissue evidence="3">Gonads</tissue>
    </source>
</reference>
<name>A0A1S3H454_LINAN</name>
<protein>
    <submittedName>
        <fullName evidence="3">Uncharacterized protein LOC106151287</fullName>
    </submittedName>
</protein>
<feature type="compositionally biased region" description="Low complexity" evidence="1">
    <location>
        <begin position="105"/>
        <end position="115"/>
    </location>
</feature>
<evidence type="ECO:0000313" key="3">
    <source>
        <dbReference type="RefSeq" id="XP_013379919.1"/>
    </source>
</evidence>
<dbReference type="InParanoid" id="A0A1S3H454"/>
<dbReference type="OrthoDB" id="428346at2759"/>
<dbReference type="AlphaFoldDB" id="A0A1S3H454"/>